<reference evidence="1 2" key="1">
    <citation type="journal article" date="2020" name="Microb. Genom.">
        <title>Genetic diversity of clinical and environmental Mucorales isolates obtained from an investigation of mucormycosis cases among solid organ transplant recipients.</title>
        <authorList>
            <person name="Nguyen M.H."/>
            <person name="Kaul D."/>
            <person name="Muto C."/>
            <person name="Cheng S.J."/>
            <person name="Richter R.A."/>
            <person name="Bruno V.M."/>
            <person name="Liu G."/>
            <person name="Beyhan S."/>
            <person name="Sundermann A.J."/>
            <person name="Mounaud S."/>
            <person name="Pasculle A.W."/>
            <person name="Nierman W.C."/>
            <person name="Driscoll E."/>
            <person name="Cumbie R."/>
            <person name="Clancy C.J."/>
            <person name="Dupont C.L."/>
        </authorList>
    </citation>
    <scope>NUCLEOTIDE SEQUENCE [LARGE SCALE GENOMIC DNA]</scope>
    <source>
        <strain evidence="1 2">GL24</strain>
    </source>
</reference>
<dbReference type="AlphaFoldDB" id="A0A9P6XM39"/>
<evidence type="ECO:0000313" key="1">
    <source>
        <dbReference type="EMBL" id="KAG1523089.1"/>
    </source>
</evidence>
<dbReference type="Pfam" id="PF05159">
    <property type="entry name" value="Capsule_synth"/>
    <property type="match status" value="1"/>
</dbReference>
<name>A0A9P6XM39_9FUNG</name>
<sequence length="80" mass="9352">MPGLTFQNGLDRFWTQGQKPDSNFYRKFRNVVIAHSQVNGGFYSRRGITLAVQNSLPKLLLPPRQNHSEIRLRKEEVSFY</sequence>
<dbReference type="Proteomes" id="UP000740926">
    <property type="component" value="Unassembled WGS sequence"/>
</dbReference>
<dbReference type="GO" id="GO:0015774">
    <property type="term" value="P:polysaccharide transport"/>
    <property type="evidence" value="ECO:0007669"/>
    <property type="project" value="InterPro"/>
</dbReference>
<dbReference type="GO" id="GO:0000271">
    <property type="term" value="P:polysaccharide biosynthetic process"/>
    <property type="evidence" value="ECO:0007669"/>
    <property type="project" value="InterPro"/>
</dbReference>
<organism evidence="1 2">
    <name type="scientific">Rhizopus delemar</name>
    <dbReference type="NCBI Taxonomy" id="936053"/>
    <lineage>
        <taxon>Eukaryota</taxon>
        <taxon>Fungi</taxon>
        <taxon>Fungi incertae sedis</taxon>
        <taxon>Mucoromycota</taxon>
        <taxon>Mucoromycotina</taxon>
        <taxon>Mucoromycetes</taxon>
        <taxon>Mucorales</taxon>
        <taxon>Mucorineae</taxon>
        <taxon>Rhizopodaceae</taxon>
        <taxon>Rhizopus</taxon>
    </lineage>
</organism>
<accession>A0A9P6XM39</accession>
<dbReference type="EMBL" id="JAANIU010021650">
    <property type="protein sequence ID" value="KAG1523089.1"/>
    <property type="molecule type" value="Genomic_DNA"/>
</dbReference>
<evidence type="ECO:0000313" key="2">
    <source>
        <dbReference type="Proteomes" id="UP000740926"/>
    </source>
</evidence>
<comment type="caution">
    <text evidence="1">The sequence shown here is derived from an EMBL/GenBank/DDBJ whole genome shotgun (WGS) entry which is preliminary data.</text>
</comment>
<dbReference type="InterPro" id="IPR007833">
    <property type="entry name" value="Capsule_polysaccharide_synth"/>
</dbReference>
<proteinExistence type="predicted"/>
<keyword evidence="2" id="KW-1185">Reference proteome</keyword>
<protein>
    <submittedName>
        <fullName evidence="1">Uncharacterized protein</fullName>
    </submittedName>
</protein>
<gene>
    <name evidence="1" type="ORF">G6F50_018638</name>
</gene>